<feature type="region of interest" description="Disordered" evidence="1">
    <location>
        <begin position="718"/>
        <end position="742"/>
    </location>
</feature>
<evidence type="ECO:0000256" key="1">
    <source>
        <dbReference type="SAM" id="MobiDB-lite"/>
    </source>
</evidence>
<dbReference type="CDD" id="cd01127">
    <property type="entry name" value="TrwB_TraG_TraD_VirD4"/>
    <property type="match status" value="1"/>
</dbReference>
<reference evidence="3" key="1">
    <citation type="submission" date="2017-07" db="EMBL/GenBank/DDBJ databases">
        <title>Mechanisms for carbon and nitrogen cycling indicate functional differentiation within the Candidate Phyla Radiation.</title>
        <authorList>
            <person name="Danczak R.E."/>
            <person name="Johnston M.D."/>
            <person name="Kenah C."/>
            <person name="Slattery M."/>
            <person name="Wrighton K.C."/>
            <person name="Wilkins M.J."/>
        </authorList>
    </citation>
    <scope>NUCLEOTIDE SEQUENCE [LARGE SCALE GENOMIC DNA]</scope>
    <source>
        <strain evidence="3">Licking1014_85</strain>
    </source>
</reference>
<proteinExistence type="predicted"/>
<dbReference type="SUPFAM" id="SSF52540">
    <property type="entry name" value="P-loop containing nucleoside triphosphate hydrolases"/>
    <property type="match status" value="1"/>
</dbReference>
<dbReference type="InterPro" id="IPR051162">
    <property type="entry name" value="T4SS_component"/>
</dbReference>
<name>A0A554LMX0_9BACT</name>
<sequence length="742" mass="83431">MTVAAEIGLSKEEIYPIKTFQNFDVDPLASITSMLSKINTGEEIWVQIIIQPENDEWHKKGIKYVAAMKETGKPPQSIAISKELQKKFTDFSKEVAQSAGNLFKPTIESSDSKKSDEGIKLPGTTETALGGIEQKITKLGFKTTIRIVAIADDEEKAKSKIQGILGAFMQFNTINLNSFKLQEMKTSSEALYDFIDRKPSSSSYILNIEEIASIYHLPNITVETPLIGWAGSKKGEPPSNLPVMSQENTEELTVIGETNFRNYKMQFGIKKRDRRLHIYSIGKTGTGKSTLLENMIIDDIKSGRGVAVVDPHGDLIDRVLDFVGDDRINDVVYFSPADREYPIGFNVLENVDPDLKSIVASGVVGIFKKIFGESWGPRLEYILRNTVLALLDYPNSTMLGITKMLIDKNYRKKVVSYITDPVILDFWVNEFEKYDQKFRTEAVAPIQNKVGQFLSSATIRNIVGQSKSTINLNDIMDNKKILLIDLSMGKIGEDMAALLGAMMITKIQLAAMQRASIPEPDRIDFYLYVDEFQNFATDSFATILSEARKYHLNLTMTNQYIAQMPDVVREAVFGNVGTLISFRVGAGDSSALTKEFEPVFEANDLVNLSNYHIYIKMAIDGVSCPAFSAVTLVPRDDKSHNREEIIKHSREFYAKNREEVESELVRQNDNPINYNSLSASNTEEGPVKIDKFHYQDQDQIYFTNKKGEKWYILDNSKINPPTGGQNSKIDNNNDSIQPIEEI</sequence>
<feature type="compositionally biased region" description="Polar residues" evidence="1">
    <location>
        <begin position="718"/>
        <end position="736"/>
    </location>
</feature>
<accession>A0A554LMX0</accession>
<dbReference type="Proteomes" id="UP000315589">
    <property type="component" value="Unassembled WGS sequence"/>
</dbReference>
<dbReference type="InterPro" id="IPR058441">
    <property type="entry name" value="DUF8128"/>
</dbReference>
<dbReference type="PANTHER" id="PTHR30121:SF11">
    <property type="entry name" value="AAA+ ATPASE DOMAIN-CONTAINING PROTEIN"/>
    <property type="match status" value="1"/>
</dbReference>
<comment type="caution">
    <text evidence="3">The sequence shown here is derived from an EMBL/GenBank/DDBJ whole genome shotgun (WGS) entry which is preliminary data.</text>
</comment>
<dbReference type="Gene3D" id="3.40.50.300">
    <property type="entry name" value="P-loop containing nucleotide triphosphate hydrolases"/>
    <property type="match status" value="2"/>
</dbReference>
<dbReference type="AlphaFoldDB" id="A0A554LMX0"/>
<dbReference type="InterPro" id="IPR027417">
    <property type="entry name" value="P-loop_NTPase"/>
</dbReference>
<feature type="domain" description="DUF8128" evidence="2">
    <location>
        <begin position="5"/>
        <end position="229"/>
    </location>
</feature>
<evidence type="ECO:0000313" key="3">
    <source>
        <dbReference type="EMBL" id="TSC93969.1"/>
    </source>
</evidence>
<evidence type="ECO:0000259" key="2">
    <source>
        <dbReference type="Pfam" id="PF26449"/>
    </source>
</evidence>
<dbReference type="EMBL" id="VMGI01000005">
    <property type="protein sequence ID" value="TSC93969.1"/>
    <property type="molecule type" value="Genomic_DNA"/>
</dbReference>
<dbReference type="PANTHER" id="PTHR30121">
    <property type="entry name" value="UNCHARACTERIZED PROTEIN YJGR-RELATED"/>
    <property type="match status" value="1"/>
</dbReference>
<gene>
    <name evidence="3" type="ORF">CEN91_55</name>
</gene>
<dbReference type="Pfam" id="PF26449">
    <property type="entry name" value="DUF8128"/>
    <property type="match status" value="1"/>
</dbReference>
<protein>
    <recommendedName>
        <fullName evidence="2">DUF8128 domain-containing protein</fullName>
    </recommendedName>
</protein>
<organism evidence="3">
    <name type="scientific">Candidatus Berkelbacteria bacterium Licking1014_85</name>
    <dbReference type="NCBI Taxonomy" id="2017148"/>
    <lineage>
        <taxon>Bacteria</taxon>
        <taxon>Candidatus Berkelbacteria</taxon>
    </lineage>
</organism>